<gene>
    <name evidence="2" type="ORF">GWP43_10660</name>
</gene>
<protein>
    <submittedName>
        <fullName evidence="2">Uncharacterized protein</fullName>
    </submittedName>
</protein>
<dbReference type="Proteomes" id="UP000464374">
    <property type="component" value="Chromosome"/>
</dbReference>
<feature type="transmembrane region" description="Helical" evidence="1">
    <location>
        <begin position="15"/>
        <end position="32"/>
    </location>
</feature>
<dbReference type="AlphaFoldDB" id="A0A6P1Y4I1"/>
<keyword evidence="1" id="KW-0472">Membrane</keyword>
<name>A0A6P1Y4I1_9SPIR</name>
<proteinExistence type="predicted"/>
<dbReference type="KEGG" id="trz:GWP43_10660"/>
<keyword evidence="1" id="KW-0812">Transmembrane</keyword>
<reference evidence="2 3" key="1">
    <citation type="submission" date="2020-01" db="EMBL/GenBank/DDBJ databases">
        <title>Complete genome sequence of a human oral phylogroup 1 Treponema sp. strain ATCC 700766, originally isolated from periodontitis dental plaque.</title>
        <authorList>
            <person name="Chan Y."/>
            <person name="Huo Y.-B."/>
            <person name="Yu X.-L."/>
            <person name="Zeng H."/>
            <person name="Leung W.-K."/>
            <person name="Watt R.M."/>
        </authorList>
    </citation>
    <scope>NUCLEOTIDE SEQUENCE [LARGE SCALE GENOMIC DNA]</scope>
    <source>
        <strain evidence="2 3">OMZ 804</strain>
    </source>
</reference>
<dbReference type="EMBL" id="CP048020">
    <property type="protein sequence ID" value="QHX43832.1"/>
    <property type="molecule type" value="Genomic_DNA"/>
</dbReference>
<evidence type="ECO:0000256" key="1">
    <source>
        <dbReference type="SAM" id="Phobius"/>
    </source>
</evidence>
<feature type="transmembrane region" description="Helical" evidence="1">
    <location>
        <begin position="39"/>
        <end position="56"/>
    </location>
</feature>
<dbReference type="RefSeq" id="WP_162664137.1">
    <property type="nucleotide sequence ID" value="NZ_CP048020.1"/>
</dbReference>
<evidence type="ECO:0000313" key="3">
    <source>
        <dbReference type="Proteomes" id="UP000464374"/>
    </source>
</evidence>
<sequence length="57" mass="6841">MNEKNELKKKSDIDLWIIFISTMFVIILYNSFSSIIRTITKNAWGCVFIFIIFWNAY</sequence>
<accession>A0A6P1Y4I1</accession>
<organism evidence="2 3">
    <name type="scientific">Treponema vincentii</name>
    <dbReference type="NCBI Taxonomy" id="69710"/>
    <lineage>
        <taxon>Bacteria</taxon>
        <taxon>Pseudomonadati</taxon>
        <taxon>Spirochaetota</taxon>
        <taxon>Spirochaetia</taxon>
        <taxon>Spirochaetales</taxon>
        <taxon>Treponemataceae</taxon>
        <taxon>Treponema</taxon>
    </lineage>
</organism>
<keyword evidence="1" id="KW-1133">Transmembrane helix</keyword>
<evidence type="ECO:0000313" key="2">
    <source>
        <dbReference type="EMBL" id="QHX43832.1"/>
    </source>
</evidence>